<organism evidence="1 2">
    <name type="scientific">Flavobacterium noncentrifugens</name>
    <dbReference type="NCBI Taxonomy" id="1128970"/>
    <lineage>
        <taxon>Bacteria</taxon>
        <taxon>Pseudomonadati</taxon>
        <taxon>Bacteroidota</taxon>
        <taxon>Flavobacteriia</taxon>
        <taxon>Flavobacteriales</taxon>
        <taxon>Flavobacteriaceae</taxon>
        <taxon>Flavobacterium</taxon>
    </lineage>
</organism>
<dbReference type="STRING" id="1128970.SAMN04487935_0833"/>
<dbReference type="PROSITE" id="PS51257">
    <property type="entry name" value="PROKAR_LIPOPROTEIN"/>
    <property type="match status" value="1"/>
</dbReference>
<proteinExistence type="predicted"/>
<evidence type="ECO:0008006" key="3">
    <source>
        <dbReference type="Google" id="ProtNLM"/>
    </source>
</evidence>
<reference evidence="1 2" key="1">
    <citation type="submission" date="2016-10" db="EMBL/GenBank/DDBJ databases">
        <authorList>
            <person name="de Groot N.N."/>
        </authorList>
    </citation>
    <scope>NUCLEOTIDE SEQUENCE [LARGE SCALE GENOMIC DNA]</scope>
    <source>
        <strain evidence="1 2">CGMCC 1.10076</strain>
    </source>
</reference>
<dbReference type="Pfam" id="PF14391">
    <property type="entry name" value="DUF4421"/>
    <property type="match status" value="1"/>
</dbReference>
<evidence type="ECO:0000313" key="1">
    <source>
        <dbReference type="EMBL" id="SDJ36722.1"/>
    </source>
</evidence>
<keyword evidence="2" id="KW-1185">Reference proteome</keyword>
<dbReference type="EMBL" id="FNEZ01000001">
    <property type="protein sequence ID" value="SDJ36722.1"/>
    <property type="molecule type" value="Genomic_DNA"/>
</dbReference>
<protein>
    <recommendedName>
        <fullName evidence="3">DUF4421 domain-containing protein</fullName>
    </recommendedName>
</protein>
<dbReference type="RefSeq" id="WP_170227522.1">
    <property type="nucleotide sequence ID" value="NZ_BKAI01000002.1"/>
</dbReference>
<gene>
    <name evidence="1" type="ORF">SAMN04487935_0833</name>
</gene>
<sequence length="312" mass="35789">MKNYCIGIFFTSFLSCLAQEDSTRVRYFKPFDDNITTKLSVNSTSNSFVLNDVANNMRYDIVPNDRERIDLGISYRSIAFSFGFAPDFLATNKDNNNSKLYNLNFRAFHKQWTQSFDLYSQRGFYLEANDQQVPLPEMKTLKIGGQTSYILNKNFSFRAVSAQSEWQQKSAGSFVPTLSLYYTKLRFKIEDFDETVNIYTAALSPAYYYNFVIRKNFFFSLGVLPGFGVEYADSDASALYQMEISAALGYNSDTFFAGINSNAKYFNSNTGSDVEWGDTVSRGEIYLGYRFKPPKKLTETTDKINQKLPFKK</sequence>
<dbReference type="InterPro" id="IPR025535">
    <property type="entry name" value="DUF4421"/>
</dbReference>
<name>A0A1G8T598_9FLAO</name>
<accession>A0A1G8T598</accession>
<dbReference type="Proteomes" id="UP000199580">
    <property type="component" value="Unassembled WGS sequence"/>
</dbReference>
<dbReference type="AlphaFoldDB" id="A0A1G8T598"/>
<evidence type="ECO:0000313" key="2">
    <source>
        <dbReference type="Proteomes" id="UP000199580"/>
    </source>
</evidence>